<dbReference type="PRINTS" id="PR00753">
    <property type="entry name" value="ACCSYNTHASE"/>
</dbReference>
<reference evidence="9" key="1">
    <citation type="journal article" date="2019" name="Int. J. Syst. Evol. Microbiol.">
        <title>The Global Catalogue of Microorganisms (GCM) 10K type strain sequencing project: providing services to taxonomists for standard genome sequencing and annotation.</title>
        <authorList>
            <consortium name="The Broad Institute Genomics Platform"/>
            <consortium name="The Broad Institute Genome Sequencing Center for Infectious Disease"/>
            <person name="Wu L."/>
            <person name="Ma J."/>
        </authorList>
    </citation>
    <scope>NUCLEOTIDE SEQUENCE [LARGE SCALE GENOMIC DNA]</scope>
    <source>
        <strain evidence="9">TISTR 1571</strain>
    </source>
</reference>
<dbReference type="Proteomes" id="UP001597452">
    <property type="component" value="Unassembled WGS sequence"/>
</dbReference>
<evidence type="ECO:0000259" key="7">
    <source>
        <dbReference type="Pfam" id="PF00155"/>
    </source>
</evidence>
<accession>A0ABW5QD21</accession>
<dbReference type="SUPFAM" id="SSF53383">
    <property type="entry name" value="PLP-dependent transferases"/>
    <property type="match status" value="1"/>
</dbReference>
<gene>
    <name evidence="8" type="ORF">ACFSW4_12665</name>
</gene>
<evidence type="ECO:0000256" key="4">
    <source>
        <dbReference type="ARBA" id="ARBA00022679"/>
    </source>
</evidence>
<evidence type="ECO:0000256" key="6">
    <source>
        <dbReference type="RuleBase" id="RU000481"/>
    </source>
</evidence>
<dbReference type="PANTHER" id="PTHR46383:SF4">
    <property type="entry name" value="AMINOTRANSFERASE"/>
    <property type="match status" value="1"/>
</dbReference>
<evidence type="ECO:0000256" key="1">
    <source>
        <dbReference type="ARBA" id="ARBA00001933"/>
    </source>
</evidence>
<dbReference type="InterPro" id="IPR004838">
    <property type="entry name" value="NHTrfase_class1_PyrdxlP-BS"/>
</dbReference>
<dbReference type="InterPro" id="IPR050596">
    <property type="entry name" value="AspAT/PAT-like"/>
</dbReference>
<dbReference type="InterPro" id="IPR004839">
    <property type="entry name" value="Aminotransferase_I/II_large"/>
</dbReference>
<keyword evidence="9" id="KW-1185">Reference proteome</keyword>
<evidence type="ECO:0000313" key="9">
    <source>
        <dbReference type="Proteomes" id="UP001597452"/>
    </source>
</evidence>
<evidence type="ECO:0000313" key="8">
    <source>
        <dbReference type="EMBL" id="MFD2639722.1"/>
    </source>
</evidence>
<dbReference type="InterPro" id="IPR015421">
    <property type="entry name" value="PyrdxlP-dep_Trfase_major"/>
</dbReference>
<keyword evidence="4 6" id="KW-0808">Transferase</keyword>
<dbReference type="PROSITE" id="PS00105">
    <property type="entry name" value="AA_TRANSFER_CLASS_1"/>
    <property type="match status" value="1"/>
</dbReference>
<organism evidence="8 9">
    <name type="scientific">Piscibacillus salipiscarius</name>
    <dbReference type="NCBI Taxonomy" id="299480"/>
    <lineage>
        <taxon>Bacteria</taxon>
        <taxon>Bacillati</taxon>
        <taxon>Bacillota</taxon>
        <taxon>Bacilli</taxon>
        <taxon>Bacillales</taxon>
        <taxon>Bacillaceae</taxon>
        <taxon>Piscibacillus</taxon>
    </lineage>
</organism>
<dbReference type="GO" id="GO:0008483">
    <property type="term" value="F:transaminase activity"/>
    <property type="evidence" value="ECO:0007669"/>
    <property type="project" value="UniProtKB-KW"/>
</dbReference>
<keyword evidence="3 6" id="KW-0032">Aminotransferase</keyword>
<proteinExistence type="inferred from homology"/>
<dbReference type="InterPro" id="IPR015424">
    <property type="entry name" value="PyrdxlP-dep_Trfase"/>
</dbReference>
<name>A0ABW5QD21_9BACI</name>
<evidence type="ECO:0000256" key="5">
    <source>
        <dbReference type="ARBA" id="ARBA00022898"/>
    </source>
</evidence>
<sequence length="387" mass="43578">MEEYLNQNVKDIEISGIRKFFNLVQGKKDIVSLTIGQPDFKTPNHIKEATKQSLDQNFTTYTPNAGIPELRKSVSDYVSEQYQLQYKPDEEVIITVGASQAIDITLRTIIEPGDEVLLPGPVYPGYEPLIKLAGGKPVYVDTREHNFKFTSDLIEKHLTSKTKCVILPYPSNPTGVSLTKDELRDIAQLLKDQPVFILADEIYHELTFEKPHVSIGAFDEVRKQTLIVQGVSKSHSMTGFRIGFLMGDSNVMKHVLKVHQYNVSCATSTSQYAALEAMNNGLEDPKTMREAYLKRRDYIVNRLEHMGVDVVKPDGAFYVFPKLTPPGQSSFDFGITLVDHAGLALVPGDAFSSYGQGYMRISYAYHEEVLKEGLDRLEEFLLSQQTR</sequence>
<dbReference type="Gene3D" id="3.40.640.10">
    <property type="entry name" value="Type I PLP-dependent aspartate aminotransferase-like (Major domain)"/>
    <property type="match status" value="1"/>
</dbReference>
<dbReference type="RefSeq" id="WP_377329708.1">
    <property type="nucleotide sequence ID" value="NZ_JBHUMZ010000045.1"/>
</dbReference>
<dbReference type="Pfam" id="PF00155">
    <property type="entry name" value="Aminotran_1_2"/>
    <property type="match status" value="1"/>
</dbReference>
<comment type="cofactor">
    <cofactor evidence="1 6">
        <name>pyridoxal 5'-phosphate</name>
        <dbReference type="ChEBI" id="CHEBI:597326"/>
    </cofactor>
</comment>
<dbReference type="InterPro" id="IPR015422">
    <property type="entry name" value="PyrdxlP-dep_Trfase_small"/>
</dbReference>
<dbReference type="EMBL" id="JBHUMZ010000045">
    <property type="protein sequence ID" value="MFD2639722.1"/>
    <property type="molecule type" value="Genomic_DNA"/>
</dbReference>
<dbReference type="Gene3D" id="3.90.1150.10">
    <property type="entry name" value="Aspartate Aminotransferase, domain 1"/>
    <property type="match status" value="1"/>
</dbReference>
<keyword evidence="5" id="KW-0663">Pyridoxal phosphate</keyword>
<feature type="domain" description="Aminotransferase class I/classII large" evidence="7">
    <location>
        <begin position="28"/>
        <end position="377"/>
    </location>
</feature>
<dbReference type="NCBIfam" id="NF005817">
    <property type="entry name" value="PRK07683.1"/>
    <property type="match status" value="1"/>
</dbReference>
<comment type="similarity">
    <text evidence="2 6">Belongs to the class-I pyridoxal-phosphate-dependent aminotransferase family.</text>
</comment>
<dbReference type="CDD" id="cd00609">
    <property type="entry name" value="AAT_like"/>
    <property type="match status" value="1"/>
</dbReference>
<dbReference type="PANTHER" id="PTHR46383">
    <property type="entry name" value="ASPARTATE AMINOTRANSFERASE"/>
    <property type="match status" value="1"/>
</dbReference>
<evidence type="ECO:0000256" key="3">
    <source>
        <dbReference type="ARBA" id="ARBA00022576"/>
    </source>
</evidence>
<dbReference type="EC" id="2.6.1.-" evidence="6"/>
<comment type="caution">
    <text evidence="8">The sequence shown here is derived from an EMBL/GenBank/DDBJ whole genome shotgun (WGS) entry which is preliminary data.</text>
</comment>
<protein>
    <recommendedName>
        <fullName evidence="6">Aminotransferase</fullName>
        <ecNumber evidence="6">2.6.1.-</ecNumber>
    </recommendedName>
</protein>
<evidence type="ECO:0000256" key="2">
    <source>
        <dbReference type="ARBA" id="ARBA00007441"/>
    </source>
</evidence>